<organism evidence="10 11">
    <name type="scientific">Herbidospora galbida</name>
    <dbReference type="NCBI Taxonomy" id="2575442"/>
    <lineage>
        <taxon>Bacteria</taxon>
        <taxon>Bacillati</taxon>
        <taxon>Actinomycetota</taxon>
        <taxon>Actinomycetes</taxon>
        <taxon>Streptosporangiales</taxon>
        <taxon>Streptosporangiaceae</taxon>
        <taxon>Herbidospora</taxon>
    </lineage>
</organism>
<dbReference type="PANTHER" id="PTHR30572:SF4">
    <property type="entry name" value="ABC TRANSPORTER PERMEASE YTRF"/>
    <property type="match status" value="1"/>
</dbReference>
<name>A0A4U3M8Q9_9ACTN</name>
<evidence type="ECO:0000256" key="2">
    <source>
        <dbReference type="ARBA" id="ARBA00022475"/>
    </source>
</evidence>
<keyword evidence="4 7" id="KW-1133">Transmembrane helix</keyword>
<dbReference type="Pfam" id="PF02687">
    <property type="entry name" value="FtsX"/>
    <property type="match status" value="1"/>
</dbReference>
<sequence>RRPLRASRIARLGLPVPIAVGARFALEPGRDGVPVRPALLGAVTGVLGVLAAFTFAAGVEETGRNPEAFGQTHQFVLPLGDGRVDLVPAEVVARGLGALRDDPAVAAFTDTRLGVAVSGGTAVPLFSRQPGGVRVVTIEGAPPEKAGEVMLAPHSARDLGAAVGDTVTLMGTRPAALRVTGIGFVPEASHNTYASGGWVADDTWHALFDAFKTHEVLITVRPGTDPAALQARVTAAFGQPDVPLQQVEPPFQLSELRRHRVLPIALAVFLAVLGAGAVGHALATAVRRRAHDLAVLRALGLTRGQARLAVATQATLLAVAGLAFGVPLGPAAGRVVWRVTADATPLLYVPPVAAWALLLVGPVALLIANLLAAWPGRTAARLPAGLLLRAE</sequence>
<evidence type="ECO:0000256" key="1">
    <source>
        <dbReference type="ARBA" id="ARBA00004651"/>
    </source>
</evidence>
<keyword evidence="3 7" id="KW-0812">Transmembrane</keyword>
<comment type="caution">
    <text evidence="10">The sequence shown here is derived from an EMBL/GenBank/DDBJ whole genome shotgun (WGS) entry which is preliminary data.</text>
</comment>
<feature type="domain" description="MacB-like periplasmic core" evidence="9">
    <location>
        <begin position="39"/>
        <end position="235"/>
    </location>
</feature>
<proteinExistence type="inferred from homology"/>
<feature type="transmembrane region" description="Helical" evidence="7">
    <location>
        <begin position="352"/>
        <end position="374"/>
    </location>
</feature>
<evidence type="ECO:0000259" key="9">
    <source>
        <dbReference type="Pfam" id="PF12704"/>
    </source>
</evidence>
<feature type="non-terminal residue" evidence="10">
    <location>
        <position position="1"/>
    </location>
</feature>
<evidence type="ECO:0000256" key="4">
    <source>
        <dbReference type="ARBA" id="ARBA00022989"/>
    </source>
</evidence>
<reference evidence="10 11" key="1">
    <citation type="submission" date="2019-04" db="EMBL/GenBank/DDBJ databases">
        <title>Herbidospora sp. NEAU-GS14.nov., a novel actinomycete isolated from soil.</title>
        <authorList>
            <person name="Han L."/>
        </authorList>
    </citation>
    <scope>NUCLEOTIDE SEQUENCE [LARGE SCALE GENOMIC DNA]</scope>
    <source>
        <strain evidence="10 11">NEAU-GS14</strain>
    </source>
</reference>
<keyword evidence="2" id="KW-1003">Cell membrane</keyword>
<dbReference type="InterPro" id="IPR025857">
    <property type="entry name" value="MacB_PCD"/>
</dbReference>
<keyword evidence="11" id="KW-1185">Reference proteome</keyword>
<dbReference type="AlphaFoldDB" id="A0A4U3M8Q9"/>
<dbReference type="Proteomes" id="UP000308705">
    <property type="component" value="Unassembled WGS sequence"/>
</dbReference>
<feature type="transmembrane region" description="Helical" evidence="7">
    <location>
        <begin position="261"/>
        <end position="283"/>
    </location>
</feature>
<protein>
    <submittedName>
        <fullName evidence="10">FtsX-like permease family protein</fullName>
    </submittedName>
</protein>
<evidence type="ECO:0000256" key="5">
    <source>
        <dbReference type="ARBA" id="ARBA00023136"/>
    </source>
</evidence>
<comment type="similarity">
    <text evidence="6">Belongs to the ABC-4 integral membrane protein family.</text>
</comment>
<dbReference type="OrthoDB" id="3543912at2"/>
<keyword evidence="5 7" id="KW-0472">Membrane</keyword>
<gene>
    <name evidence="10" type="ORF">FDA94_31560</name>
</gene>
<evidence type="ECO:0000256" key="3">
    <source>
        <dbReference type="ARBA" id="ARBA00022692"/>
    </source>
</evidence>
<dbReference type="GO" id="GO:0005886">
    <property type="term" value="C:plasma membrane"/>
    <property type="evidence" value="ECO:0007669"/>
    <property type="project" value="UniProtKB-SubCell"/>
</dbReference>
<dbReference type="InterPro" id="IPR003838">
    <property type="entry name" value="ABC3_permease_C"/>
</dbReference>
<dbReference type="RefSeq" id="WP_137250715.1">
    <property type="nucleotide sequence ID" value="NZ_SZQA01000039.1"/>
</dbReference>
<dbReference type="Pfam" id="PF12704">
    <property type="entry name" value="MacB_PCD"/>
    <property type="match status" value="1"/>
</dbReference>
<evidence type="ECO:0000259" key="8">
    <source>
        <dbReference type="Pfam" id="PF02687"/>
    </source>
</evidence>
<feature type="domain" description="ABC3 transporter permease C-terminal" evidence="8">
    <location>
        <begin position="265"/>
        <end position="375"/>
    </location>
</feature>
<dbReference type="InterPro" id="IPR050250">
    <property type="entry name" value="Macrolide_Exporter_MacB"/>
</dbReference>
<evidence type="ECO:0000313" key="10">
    <source>
        <dbReference type="EMBL" id="TKK83906.1"/>
    </source>
</evidence>
<feature type="transmembrane region" description="Helical" evidence="7">
    <location>
        <begin position="38"/>
        <end position="59"/>
    </location>
</feature>
<dbReference type="PANTHER" id="PTHR30572">
    <property type="entry name" value="MEMBRANE COMPONENT OF TRANSPORTER-RELATED"/>
    <property type="match status" value="1"/>
</dbReference>
<dbReference type="GO" id="GO:0022857">
    <property type="term" value="F:transmembrane transporter activity"/>
    <property type="evidence" value="ECO:0007669"/>
    <property type="project" value="TreeGrafter"/>
</dbReference>
<comment type="subcellular location">
    <subcellularLocation>
        <location evidence="1">Cell membrane</location>
        <topology evidence="1">Multi-pass membrane protein</topology>
    </subcellularLocation>
</comment>
<accession>A0A4U3M8Q9</accession>
<evidence type="ECO:0000256" key="7">
    <source>
        <dbReference type="SAM" id="Phobius"/>
    </source>
</evidence>
<evidence type="ECO:0000256" key="6">
    <source>
        <dbReference type="ARBA" id="ARBA00038076"/>
    </source>
</evidence>
<dbReference type="EMBL" id="SZQA01000039">
    <property type="protein sequence ID" value="TKK83906.1"/>
    <property type="molecule type" value="Genomic_DNA"/>
</dbReference>
<evidence type="ECO:0000313" key="11">
    <source>
        <dbReference type="Proteomes" id="UP000308705"/>
    </source>
</evidence>